<evidence type="ECO:0000256" key="5">
    <source>
        <dbReference type="ARBA" id="ARBA00022989"/>
    </source>
</evidence>
<comment type="caution">
    <text evidence="10">The sequence shown here is derived from an EMBL/GenBank/DDBJ whole genome shotgun (WGS) entry which is preliminary data.</text>
</comment>
<feature type="compositionally biased region" description="Polar residues" evidence="8">
    <location>
        <begin position="1"/>
        <end position="12"/>
    </location>
</feature>
<dbReference type="SUPFAM" id="SSF81343">
    <property type="entry name" value="Fumarate reductase respiratory complex transmembrane subunits"/>
    <property type="match status" value="1"/>
</dbReference>
<dbReference type="InterPro" id="IPR000701">
    <property type="entry name" value="SuccDH_FuR_B_TM-su"/>
</dbReference>
<keyword evidence="3 9" id="KW-0812">Transmembrane</keyword>
<keyword evidence="5 9" id="KW-1133">Transmembrane helix</keyword>
<accession>A0A5A7SEM5</accession>
<evidence type="ECO:0000313" key="10">
    <source>
        <dbReference type="EMBL" id="KAA0022681.1"/>
    </source>
</evidence>
<feature type="region of interest" description="Disordered" evidence="8">
    <location>
        <begin position="1"/>
        <end position="36"/>
    </location>
</feature>
<organism evidence="10 11">
    <name type="scientific">Antrihabitans cavernicola</name>
    <dbReference type="NCBI Taxonomy" id="2495913"/>
    <lineage>
        <taxon>Bacteria</taxon>
        <taxon>Bacillati</taxon>
        <taxon>Actinomycetota</taxon>
        <taxon>Actinomycetes</taxon>
        <taxon>Mycobacteriales</taxon>
        <taxon>Nocardiaceae</taxon>
        <taxon>Antrihabitans</taxon>
    </lineage>
</organism>
<dbReference type="Proteomes" id="UP000322244">
    <property type="component" value="Unassembled WGS sequence"/>
</dbReference>
<evidence type="ECO:0000256" key="9">
    <source>
        <dbReference type="SAM" id="Phobius"/>
    </source>
</evidence>
<dbReference type="Gene3D" id="1.20.1300.10">
    <property type="entry name" value="Fumarate reductase/succinate dehydrogenase, transmembrane subunit"/>
    <property type="match status" value="1"/>
</dbReference>
<evidence type="ECO:0000256" key="8">
    <source>
        <dbReference type="SAM" id="MobiDB-lite"/>
    </source>
</evidence>
<comment type="subcellular location">
    <subcellularLocation>
        <location evidence="1">Membrane</location>
    </subcellularLocation>
</comment>
<protein>
    <submittedName>
        <fullName evidence="10">Succinate dehydrogenase</fullName>
    </submittedName>
</protein>
<evidence type="ECO:0000256" key="7">
    <source>
        <dbReference type="ARBA" id="ARBA00023136"/>
    </source>
</evidence>
<reference evidence="10 11" key="1">
    <citation type="submission" date="2019-07" db="EMBL/GenBank/DDBJ databases">
        <title>Rhodococcus cavernicolus sp. nov., isolated from a cave.</title>
        <authorList>
            <person name="Lee S.D."/>
        </authorList>
    </citation>
    <scope>NUCLEOTIDE SEQUENCE [LARGE SCALE GENOMIC DNA]</scope>
    <source>
        <strain evidence="10 11">C1-24</strain>
    </source>
</reference>
<dbReference type="RefSeq" id="WP_149430736.1">
    <property type="nucleotide sequence ID" value="NZ_VLNY01000005.1"/>
</dbReference>
<keyword evidence="11" id="KW-1185">Reference proteome</keyword>
<dbReference type="Pfam" id="PF01127">
    <property type="entry name" value="Sdh_cyt"/>
    <property type="match status" value="1"/>
</dbReference>
<keyword evidence="6" id="KW-0408">Iron</keyword>
<keyword evidence="2" id="KW-0349">Heme</keyword>
<evidence type="ECO:0000256" key="4">
    <source>
        <dbReference type="ARBA" id="ARBA00022723"/>
    </source>
</evidence>
<evidence type="ECO:0000256" key="3">
    <source>
        <dbReference type="ARBA" id="ARBA00022692"/>
    </source>
</evidence>
<dbReference type="CDD" id="cd03500">
    <property type="entry name" value="SQR_TypeA_SdhD_like"/>
    <property type="match status" value="1"/>
</dbReference>
<feature type="transmembrane region" description="Helical" evidence="9">
    <location>
        <begin position="127"/>
        <end position="149"/>
    </location>
</feature>
<dbReference type="InterPro" id="IPR034804">
    <property type="entry name" value="SQR/QFR_C/D"/>
</dbReference>
<feature type="transmembrane region" description="Helical" evidence="9">
    <location>
        <begin position="45"/>
        <end position="72"/>
    </location>
</feature>
<dbReference type="GO" id="GO:0016020">
    <property type="term" value="C:membrane"/>
    <property type="evidence" value="ECO:0007669"/>
    <property type="project" value="UniProtKB-SubCell"/>
</dbReference>
<evidence type="ECO:0000256" key="1">
    <source>
        <dbReference type="ARBA" id="ARBA00004370"/>
    </source>
</evidence>
<proteinExistence type="predicted"/>
<evidence type="ECO:0000256" key="2">
    <source>
        <dbReference type="ARBA" id="ARBA00022617"/>
    </source>
</evidence>
<keyword evidence="4" id="KW-0479">Metal-binding</keyword>
<dbReference type="GO" id="GO:0046872">
    <property type="term" value="F:metal ion binding"/>
    <property type="evidence" value="ECO:0007669"/>
    <property type="project" value="UniProtKB-KW"/>
</dbReference>
<evidence type="ECO:0000313" key="11">
    <source>
        <dbReference type="Proteomes" id="UP000322244"/>
    </source>
</evidence>
<dbReference type="AlphaFoldDB" id="A0A5A7SEM5"/>
<dbReference type="EMBL" id="VLNY01000005">
    <property type="protein sequence ID" value="KAA0022681.1"/>
    <property type="molecule type" value="Genomic_DNA"/>
</dbReference>
<sequence>MTTEAQNHSGRSAGSAPVLGTSYDRPASLDNPRSPRRASRGNFELYAWLFMRFSGLALIVLVLGHLFIMLMLDDGVHRINFAFVAGRWSSPFWQFWDLTMLWLAQLHGGNGLRTIISDYARKDSTRFWLNTVLVLSMILIMGLGTYVIFTFDPNIGNAVAGGN</sequence>
<evidence type="ECO:0000256" key="6">
    <source>
        <dbReference type="ARBA" id="ARBA00023004"/>
    </source>
</evidence>
<keyword evidence="7 9" id="KW-0472">Membrane</keyword>
<gene>
    <name evidence="10" type="ORF">FOY51_13440</name>
</gene>
<dbReference type="OrthoDB" id="67843at2"/>
<name>A0A5A7SEM5_9NOCA</name>